<gene>
    <name evidence="10" type="ORF">FHS57_003582</name>
</gene>
<dbReference type="GO" id="GO:0033743">
    <property type="term" value="F:peptide-methionine (R)-S-oxide reductase activity"/>
    <property type="evidence" value="ECO:0007669"/>
    <property type="project" value="UniProtKB-EC"/>
</dbReference>
<dbReference type="GO" id="GO:0005737">
    <property type="term" value="C:cytoplasm"/>
    <property type="evidence" value="ECO:0007669"/>
    <property type="project" value="TreeGrafter"/>
</dbReference>
<evidence type="ECO:0000256" key="3">
    <source>
        <dbReference type="ARBA" id="ARBA00012499"/>
    </source>
</evidence>
<keyword evidence="6 10" id="KW-0560">Oxidoreductase</keyword>
<sequence>MYRIACILALISLWSITSCQNQTSTSTAKTNDMTMKNPYYSRTDTLPLKVSDEEWKKVLPDSVYQVGRKKATEMAFTGKYWNFSGVGTYYCAVCGNALFRSGAKFASTCGWPSFFEPMRPTSVIYAPDKSYGMERVEVLCGRCHSHLGHIFDDGPAPTHKRFCMNSIVLDFVPDDSTQVDIP</sequence>
<evidence type="ECO:0000256" key="6">
    <source>
        <dbReference type="ARBA" id="ARBA00023002"/>
    </source>
</evidence>
<dbReference type="Proteomes" id="UP000541352">
    <property type="component" value="Unassembled WGS sequence"/>
</dbReference>
<dbReference type="InterPro" id="IPR002579">
    <property type="entry name" value="Met_Sox_Rdtase_MsrB_dom"/>
</dbReference>
<comment type="catalytic activity">
    <reaction evidence="7">
        <text>L-methionyl-[protein] + [thioredoxin]-disulfide + H2O = L-methionyl-(R)-S-oxide-[protein] + [thioredoxin]-dithiol</text>
        <dbReference type="Rhea" id="RHEA:24164"/>
        <dbReference type="Rhea" id="RHEA-COMP:10698"/>
        <dbReference type="Rhea" id="RHEA-COMP:10700"/>
        <dbReference type="Rhea" id="RHEA-COMP:12313"/>
        <dbReference type="Rhea" id="RHEA-COMP:12314"/>
        <dbReference type="ChEBI" id="CHEBI:15377"/>
        <dbReference type="ChEBI" id="CHEBI:16044"/>
        <dbReference type="ChEBI" id="CHEBI:29950"/>
        <dbReference type="ChEBI" id="CHEBI:45764"/>
        <dbReference type="ChEBI" id="CHEBI:50058"/>
        <dbReference type="EC" id="1.8.4.12"/>
    </reaction>
</comment>
<feature type="domain" description="MsrB" evidence="9">
    <location>
        <begin position="52"/>
        <end position="174"/>
    </location>
</feature>
<dbReference type="NCBIfam" id="TIGR00357">
    <property type="entry name" value="peptide-methionine (R)-S-oxide reductase MsrB"/>
    <property type="match status" value="1"/>
</dbReference>
<evidence type="ECO:0000256" key="1">
    <source>
        <dbReference type="ARBA" id="ARBA00001947"/>
    </source>
</evidence>
<dbReference type="AlphaFoldDB" id="A0A7W5ZMI0"/>
<proteinExistence type="inferred from homology"/>
<dbReference type="GO" id="GO:0006979">
    <property type="term" value="P:response to oxidative stress"/>
    <property type="evidence" value="ECO:0007669"/>
    <property type="project" value="InterPro"/>
</dbReference>
<evidence type="ECO:0000313" key="11">
    <source>
        <dbReference type="Proteomes" id="UP000541352"/>
    </source>
</evidence>
<keyword evidence="4" id="KW-0479">Metal-binding</keyword>
<dbReference type="Gene3D" id="2.170.150.20">
    <property type="entry name" value="Peptide methionine sulfoxide reductase"/>
    <property type="match status" value="1"/>
</dbReference>
<dbReference type="EMBL" id="JACIBY010000007">
    <property type="protein sequence ID" value="MBB3839573.1"/>
    <property type="molecule type" value="Genomic_DNA"/>
</dbReference>
<evidence type="ECO:0000259" key="9">
    <source>
        <dbReference type="PROSITE" id="PS51790"/>
    </source>
</evidence>
<protein>
    <recommendedName>
        <fullName evidence="3">peptide-methionine (R)-S-oxide reductase</fullName>
        <ecNumber evidence="3">1.8.4.12</ecNumber>
    </recommendedName>
</protein>
<comment type="caution">
    <text evidence="10">The sequence shown here is derived from an EMBL/GenBank/DDBJ whole genome shotgun (WGS) entry which is preliminary data.</text>
</comment>
<dbReference type="EC" id="1.8.4.12" evidence="3"/>
<keyword evidence="11" id="KW-1185">Reference proteome</keyword>
<accession>A0A7W5ZMI0</accession>
<dbReference type="PANTHER" id="PTHR10173">
    <property type="entry name" value="METHIONINE SULFOXIDE REDUCTASE"/>
    <property type="match status" value="1"/>
</dbReference>
<evidence type="ECO:0000256" key="5">
    <source>
        <dbReference type="ARBA" id="ARBA00022833"/>
    </source>
</evidence>
<dbReference type="InterPro" id="IPR028427">
    <property type="entry name" value="Met_Sox_Rdtase_MsrB"/>
</dbReference>
<feature type="signal peptide" evidence="8">
    <location>
        <begin position="1"/>
        <end position="21"/>
    </location>
</feature>
<dbReference type="GO" id="GO:0030091">
    <property type="term" value="P:protein repair"/>
    <property type="evidence" value="ECO:0007669"/>
    <property type="project" value="InterPro"/>
</dbReference>
<evidence type="ECO:0000256" key="2">
    <source>
        <dbReference type="ARBA" id="ARBA00007174"/>
    </source>
</evidence>
<feature type="chain" id="PRO_5030575591" description="peptide-methionine (R)-S-oxide reductase" evidence="8">
    <location>
        <begin position="22"/>
        <end position="182"/>
    </location>
</feature>
<evidence type="ECO:0000256" key="4">
    <source>
        <dbReference type="ARBA" id="ARBA00022723"/>
    </source>
</evidence>
<reference evidence="10 11" key="1">
    <citation type="submission" date="2020-08" db="EMBL/GenBank/DDBJ databases">
        <title>Genomic Encyclopedia of Type Strains, Phase IV (KMG-IV): sequencing the most valuable type-strain genomes for metagenomic binning, comparative biology and taxonomic classification.</title>
        <authorList>
            <person name="Goeker M."/>
        </authorList>
    </citation>
    <scope>NUCLEOTIDE SEQUENCE [LARGE SCALE GENOMIC DNA]</scope>
    <source>
        <strain evidence="10 11">DSM 17976</strain>
    </source>
</reference>
<keyword evidence="5" id="KW-0862">Zinc</keyword>
<organism evidence="10 11">
    <name type="scientific">Runella defluvii</name>
    <dbReference type="NCBI Taxonomy" id="370973"/>
    <lineage>
        <taxon>Bacteria</taxon>
        <taxon>Pseudomonadati</taxon>
        <taxon>Bacteroidota</taxon>
        <taxon>Cytophagia</taxon>
        <taxon>Cytophagales</taxon>
        <taxon>Spirosomataceae</taxon>
        <taxon>Runella</taxon>
    </lineage>
</organism>
<dbReference type="PANTHER" id="PTHR10173:SF52">
    <property type="entry name" value="METHIONINE-R-SULFOXIDE REDUCTASE B1"/>
    <property type="match status" value="1"/>
</dbReference>
<name>A0A7W5ZMI0_9BACT</name>
<dbReference type="FunFam" id="2.170.150.20:FF:000001">
    <property type="entry name" value="Peptide methionine sulfoxide reductase MsrB"/>
    <property type="match status" value="1"/>
</dbReference>
<dbReference type="GO" id="GO:0046872">
    <property type="term" value="F:metal ion binding"/>
    <property type="evidence" value="ECO:0007669"/>
    <property type="project" value="UniProtKB-KW"/>
</dbReference>
<keyword evidence="8" id="KW-0732">Signal</keyword>
<evidence type="ECO:0000256" key="7">
    <source>
        <dbReference type="ARBA" id="ARBA00048488"/>
    </source>
</evidence>
<dbReference type="PROSITE" id="PS51790">
    <property type="entry name" value="MSRB"/>
    <property type="match status" value="1"/>
</dbReference>
<comment type="similarity">
    <text evidence="2">Belongs to the MsrB Met sulfoxide reductase family.</text>
</comment>
<dbReference type="RefSeq" id="WP_183975964.1">
    <property type="nucleotide sequence ID" value="NZ_JACIBY010000007.1"/>
</dbReference>
<evidence type="ECO:0000313" key="10">
    <source>
        <dbReference type="EMBL" id="MBB3839573.1"/>
    </source>
</evidence>
<dbReference type="PROSITE" id="PS51257">
    <property type="entry name" value="PROKAR_LIPOPROTEIN"/>
    <property type="match status" value="1"/>
</dbReference>
<comment type="cofactor">
    <cofactor evidence="1">
        <name>Zn(2+)</name>
        <dbReference type="ChEBI" id="CHEBI:29105"/>
    </cofactor>
</comment>
<dbReference type="InterPro" id="IPR011057">
    <property type="entry name" value="Mss4-like_sf"/>
</dbReference>
<dbReference type="Pfam" id="PF01641">
    <property type="entry name" value="SelR"/>
    <property type="match status" value="1"/>
</dbReference>
<evidence type="ECO:0000256" key="8">
    <source>
        <dbReference type="SAM" id="SignalP"/>
    </source>
</evidence>
<dbReference type="SUPFAM" id="SSF51316">
    <property type="entry name" value="Mss4-like"/>
    <property type="match status" value="1"/>
</dbReference>